<keyword evidence="3" id="KW-0418">Kinase</keyword>
<dbReference type="InterPro" id="IPR008271">
    <property type="entry name" value="Ser/Thr_kinase_AS"/>
</dbReference>
<comment type="catalytic activity">
    <reaction evidence="9">
        <text>L-tyrosyl-[protein] + ATP = O-phospho-L-tyrosyl-[protein] + ADP + H(+)</text>
        <dbReference type="Rhea" id="RHEA:10596"/>
        <dbReference type="Rhea" id="RHEA-COMP:10136"/>
        <dbReference type="Rhea" id="RHEA-COMP:20101"/>
        <dbReference type="ChEBI" id="CHEBI:15378"/>
        <dbReference type="ChEBI" id="CHEBI:30616"/>
        <dbReference type="ChEBI" id="CHEBI:46858"/>
        <dbReference type="ChEBI" id="CHEBI:61978"/>
        <dbReference type="ChEBI" id="CHEBI:456216"/>
        <dbReference type="EC" id="2.7.12.2"/>
    </reaction>
</comment>
<dbReference type="PANTHER" id="PTHR48013:SF9">
    <property type="entry name" value="DUAL SPECIFICITY MITOGEN-ACTIVATED PROTEIN KINASE KINASE 5"/>
    <property type="match status" value="1"/>
</dbReference>
<dbReference type="InterPro" id="IPR011009">
    <property type="entry name" value="Kinase-like_dom_sf"/>
</dbReference>
<organism evidence="11 12">
    <name type="scientific">Chironomus riparius</name>
    <dbReference type="NCBI Taxonomy" id="315576"/>
    <lineage>
        <taxon>Eukaryota</taxon>
        <taxon>Metazoa</taxon>
        <taxon>Ecdysozoa</taxon>
        <taxon>Arthropoda</taxon>
        <taxon>Hexapoda</taxon>
        <taxon>Insecta</taxon>
        <taxon>Pterygota</taxon>
        <taxon>Neoptera</taxon>
        <taxon>Endopterygota</taxon>
        <taxon>Diptera</taxon>
        <taxon>Nematocera</taxon>
        <taxon>Chironomoidea</taxon>
        <taxon>Chironomidae</taxon>
        <taxon>Chironominae</taxon>
        <taxon>Chironomus</taxon>
    </lineage>
</organism>
<protein>
    <recommendedName>
        <fullName evidence="6">mitogen-activated protein kinase kinase</fullName>
        <ecNumber evidence="6">2.7.12.2</ecNumber>
    </recommendedName>
</protein>
<dbReference type="Pfam" id="PF00069">
    <property type="entry name" value="Pkinase"/>
    <property type="match status" value="1"/>
</dbReference>
<dbReference type="SMART" id="SM00220">
    <property type="entry name" value="S_TKc"/>
    <property type="match status" value="1"/>
</dbReference>
<reference evidence="11" key="1">
    <citation type="submission" date="2022-01" db="EMBL/GenBank/DDBJ databases">
        <authorList>
            <person name="King R."/>
        </authorList>
    </citation>
    <scope>NUCLEOTIDE SEQUENCE</scope>
</reference>
<sequence length="325" mass="37457">MEKTPLNLFKQKHMMSREIPASPFMKKLGYGTGICVYLLPNKLKRNQTASPWAVKKTLKLKHDTTMYGKRLDFEAEVLRRLTHRNIVEFKAYEMSQDGRFNLCMEACSMSLGDLLEKRYEDKLGPLEVFKINTLGLDISKALNYLHNEVLMMHGDMKSFNILIKGNFGICKLCDFGVSLKVKKDGLLDFDKDPKAHYVGTDLWSAPEIFEEDSTLISTKSEIFSFGLVFYECLTCVPPNTLEMMDKKALDFDDVACEEIEEIEDEEDEGPIYGIRPPFPEDMKLSEDYNDILHIFNICTDDDPEQRPDARKLENIFNELNIIVID</sequence>
<evidence type="ECO:0000256" key="8">
    <source>
        <dbReference type="ARBA" id="ARBA00049299"/>
    </source>
</evidence>
<name>A0A9N9S5I1_9DIPT</name>
<evidence type="ECO:0000256" key="2">
    <source>
        <dbReference type="ARBA" id="ARBA00022741"/>
    </source>
</evidence>
<dbReference type="EMBL" id="OU895879">
    <property type="protein sequence ID" value="CAG9809333.1"/>
    <property type="molecule type" value="Genomic_DNA"/>
</dbReference>
<evidence type="ECO:0000259" key="10">
    <source>
        <dbReference type="PROSITE" id="PS50011"/>
    </source>
</evidence>
<feature type="domain" description="Protein kinase" evidence="10">
    <location>
        <begin position="22"/>
        <end position="317"/>
    </location>
</feature>
<evidence type="ECO:0000256" key="3">
    <source>
        <dbReference type="ARBA" id="ARBA00022777"/>
    </source>
</evidence>
<reference evidence="11" key="2">
    <citation type="submission" date="2022-10" db="EMBL/GenBank/DDBJ databases">
        <authorList>
            <consortium name="ENA_rothamsted_submissions"/>
            <consortium name="culmorum"/>
            <person name="King R."/>
        </authorList>
    </citation>
    <scope>NUCLEOTIDE SEQUENCE</scope>
</reference>
<dbReference type="GO" id="GO:0005524">
    <property type="term" value="F:ATP binding"/>
    <property type="evidence" value="ECO:0007669"/>
    <property type="project" value="UniProtKB-KW"/>
</dbReference>
<dbReference type="GO" id="GO:0004708">
    <property type="term" value="F:MAP kinase kinase activity"/>
    <property type="evidence" value="ECO:0007669"/>
    <property type="project" value="UniProtKB-EC"/>
</dbReference>
<dbReference type="EC" id="2.7.12.2" evidence="6"/>
<dbReference type="SUPFAM" id="SSF56112">
    <property type="entry name" value="Protein kinase-like (PK-like)"/>
    <property type="match status" value="1"/>
</dbReference>
<keyword evidence="12" id="KW-1185">Reference proteome</keyword>
<evidence type="ECO:0000313" key="12">
    <source>
        <dbReference type="Proteomes" id="UP001153620"/>
    </source>
</evidence>
<evidence type="ECO:0000256" key="1">
    <source>
        <dbReference type="ARBA" id="ARBA00022679"/>
    </source>
</evidence>
<evidence type="ECO:0000256" key="4">
    <source>
        <dbReference type="ARBA" id="ARBA00022840"/>
    </source>
</evidence>
<evidence type="ECO:0000256" key="9">
    <source>
        <dbReference type="ARBA" id="ARBA00051693"/>
    </source>
</evidence>
<dbReference type="PANTHER" id="PTHR48013">
    <property type="entry name" value="DUAL SPECIFICITY MITOGEN-ACTIVATED PROTEIN KINASE KINASE 5-RELATED"/>
    <property type="match status" value="1"/>
</dbReference>
<comment type="catalytic activity">
    <reaction evidence="7">
        <text>L-seryl-[protein] + ATP = O-phospho-L-seryl-[protein] + ADP + H(+)</text>
        <dbReference type="Rhea" id="RHEA:17989"/>
        <dbReference type="Rhea" id="RHEA-COMP:9863"/>
        <dbReference type="Rhea" id="RHEA-COMP:11604"/>
        <dbReference type="ChEBI" id="CHEBI:15378"/>
        <dbReference type="ChEBI" id="CHEBI:29999"/>
        <dbReference type="ChEBI" id="CHEBI:30616"/>
        <dbReference type="ChEBI" id="CHEBI:83421"/>
        <dbReference type="ChEBI" id="CHEBI:456216"/>
        <dbReference type="EC" id="2.7.12.2"/>
    </reaction>
</comment>
<dbReference type="PROSITE" id="PS00108">
    <property type="entry name" value="PROTEIN_KINASE_ST"/>
    <property type="match status" value="1"/>
</dbReference>
<dbReference type="Gene3D" id="1.10.510.10">
    <property type="entry name" value="Transferase(Phosphotransferase) domain 1"/>
    <property type="match status" value="1"/>
</dbReference>
<dbReference type="InterPro" id="IPR000719">
    <property type="entry name" value="Prot_kinase_dom"/>
</dbReference>
<comment type="catalytic activity">
    <reaction evidence="8">
        <text>L-threonyl-[protein] + ATP = O-phospho-L-threonyl-[protein] + ADP + H(+)</text>
        <dbReference type="Rhea" id="RHEA:46608"/>
        <dbReference type="Rhea" id="RHEA-COMP:11060"/>
        <dbReference type="Rhea" id="RHEA-COMP:11605"/>
        <dbReference type="ChEBI" id="CHEBI:15378"/>
        <dbReference type="ChEBI" id="CHEBI:30013"/>
        <dbReference type="ChEBI" id="CHEBI:30616"/>
        <dbReference type="ChEBI" id="CHEBI:61977"/>
        <dbReference type="ChEBI" id="CHEBI:456216"/>
        <dbReference type="EC" id="2.7.12.2"/>
    </reaction>
</comment>
<proteinExistence type="inferred from homology"/>
<evidence type="ECO:0000256" key="7">
    <source>
        <dbReference type="ARBA" id="ARBA00049014"/>
    </source>
</evidence>
<gene>
    <name evidence="11" type="ORF">CHIRRI_LOCUS12160</name>
</gene>
<keyword evidence="4" id="KW-0067">ATP-binding</keyword>
<dbReference type="AlphaFoldDB" id="A0A9N9S5I1"/>
<evidence type="ECO:0000256" key="6">
    <source>
        <dbReference type="ARBA" id="ARBA00038999"/>
    </source>
</evidence>
<dbReference type="OrthoDB" id="4062651at2759"/>
<evidence type="ECO:0000313" key="11">
    <source>
        <dbReference type="EMBL" id="CAG9809333.1"/>
    </source>
</evidence>
<accession>A0A9N9S5I1</accession>
<comment type="similarity">
    <text evidence="5">Belongs to the protein kinase superfamily. STE Ser/Thr protein kinase family. MAP kinase kinase subfamily.</text>
</comment>
<dbReference type="Proteomes" id="UP001153620">
    <property type="component" value="Chromosome 3"/>
</dbReference>
<evidence type="ECO:0000256" key="5">
    <source>
        <dbReference type="ARBA" id="ARBA00038035"/>
    </source>
</evidence>
<dbReference type="PROSITE" id="PS50011">
    <property type="entry name" value="PROTEIN_KINASE_DOM"/>
    <property type="match status" value="1"/>
</dbReference>
<keyword evidence="1" id="KW-0808">Transferase</keyword>
<keyword evidence="2" id="KW-0547">Nucleotide-binding</keyword>
<dbReference type="Gene3D" id="3.30.200.20">
    <property type="entry name" value="Phosphorylase Kinase, domain 1"/>
    <property type="match status" value="1"/>
</dbReference>